<dbReference type="AlphaFoldDB" id="A0A1S2PEM6"/>
<evidence type="ECO:0000313" key="2">
    <source>
        <dbReference type="Proteomes" id="UP000179935"/>
    </source>
</evidence>
<dbReference type="EMBL" id="MLYP01000039">
    <property type="protein sequence ID" value="OIJ92032.1"/>
    <property type="molecule type" value="Genomic_DNA"/>
</dbReference>
<organism evidence="1 2">
    <name type="scientific">Streptomyces colonosanans</name>
    <dbReference type="NCBI Taxonomy" id="1428652"/>
    <lineage>
        <taxon>Bacteria</taxon>
        <taxon>Bacillati</taxon>
        <taxon>Actinomycetota</taxon>
        <taxon>Actinomycetes</taxon>
        <taxon>Kitasatosporales</taxon>
        <taxon>Streptomycetaceae</taxon>
        <taxon>Streptomyces</taxon>
    </lineage>
</organism>
<protein>
    <submittedName>
        <fullName evidence="1">Uncharacterized protein</fullName>
    </submittedName>
</protein>
<evidence type="ECO:0000313" key="1">
    <source>
        <dbReference type="EMBL" id="OIJ92032.1"/>
    </source>
</evidence>
<dbReference type="RefSeq" id="WP_071366761.1">
    <property type="nucleotide sequence ID" value="NZ_MLYP01000039.1"/>
</dbReference>
<sequence>MRTPDGACQASKRAAQIFVVGAPQAITAGGTSVDPIVARSIPGAPKVAVPERAALPAVS</sequence>
<keyword evidence="2" id="KW-1185">Reference proteome</keyword>
<comment type="caution">
    <text evidence="1">The sequence shown here is derived from an EMBL/GenBank/DDBJ whole genome shotgun (WGS) entry which is preliminary data.</text>
</comment>
<dbReference type="Proteomes" id="UP000179935">
    <property type="component" value="Unassembled WGS sequence"/>
</dbReference>
<accession>A0A1S2PEM6</accession>
<reference evidence="1 2" key="1">
    <citation type="submission" date="2016-10" db="EMBL/GenBank/DDBJ databases">
        <title>Genome sequence of Streptomyces sp. MUSC 93.</title>
        <authorList>
            <person name="Lee L.-H."/>
            <person name="Ser H.-L."/>
            <person name="Law J.W.-F."/>
        </authorList>
    </citation>
    <scope>NUCLEOTIDE SEQUENCE [LARGE SCALE GENOMIC DNA]</scope>
    <source>
        <strain evidence="1 2">MUSC 93</strain>
    </source>
</reference>
<gene>
    <name evidence="1" type="ORF">BIV24_14835</name>
</gene>
<name>A0A1S2PEM6_9ACTN</name>
<proteinExistence type="predicted"/>